<name>A0A0J8AX93_BETVV</name>
<dbReference type="UniPathway" id="UPA00988"/>
<organism evidence="1 2">
    <name type="scientific">Beta vulgaris subsp. vulgaris</name>
    <name type="common">Beet</name>
    <dbReference type="NCBI Taxonomy" id="3555"/>
    <lineage>
        <taxon>Eukaryota</taxon>
        <taxon>Viridiplantae</taxon>
        <taxon>Streptophyta</taxon>
        <taxon>Embryophyta</taxon>
        <taxon>Tracheophyta</taxon>
        <taxon>Spermatophyta</taxon>
        <taxon>Magnoliopsida</taxon>
        <taxon>eudicotyledons</taxon>
        <taxon>Gunneridae</taxon>
        <taxon>Pentapetalae</taxon>
        <taxon>Caryophyllales</taxon>
        <taxon>Chenopodiaceae</taxon>
        <taxon>Betoideae</taxon>
        <taxon>Beta</taxon>
    </lineage>
</organism>
<sequence length="158" mass="17525">GVSVNIHRANLRFHLLDGLSENALWDDPKFLVQARNQLVKQFKNDSQSSCVLVLDDIDTILEAIPHADLIDFIRDLLDEGIGVIAIAHEQIAAHRAALDCLKEIADASISLGRLPSGYTPDLDGQLQVQFFNGRTSPVFHFRQIDGNLSIMERGRLGL</sequence>
<gene>
    <name evidence="1" type="ORF">BVRB_032050</name>
</gene>
<reference evidence="1 2" key="1">
    <citation type="journal article" date="2014" name="Nature">
        <title>The genome of the recently domesticated crop plant sugar beet (Beta vulgaris).</title>
        <authorList>
            <person name="Dohm J.C."/>
            <person name="Minoche A.E."/>
            <person name="Holtgrawe D."/>
            <person name="Capella-Gutierrez S."/>
            <person name="Zakrzewski F."/>
            <person name="Tafer H."/>
            <person name="Rupp O."/>
            <person name="Sorensen T.R."/>
            <person name="Stracke R."/>
            <person name="Reinhardt R."/>
            <person name="Goesmann A."/>
            <person name="Kraft T."/>
            <person name="Schulz B."/>
            <person name="Stadler P.F."/>
            <person name="Schmidt T."/>
            <person name="Gabaldon T."/>
            <person name="Lehrach H."/>
            <person name="Weisshaar B."/>
            <person name="Himmelbauer H."/>
        </authorList>
    </citation>
    <scope>NUCLEOTIDE SEQUENCE [LARGE SCALE GENOMIC DNA]</scope>
    <source>
        <tissue evidence="1">Taproot</tissue>
    </source>
</reference>
<protein>
    <submittedName>
        <fullName evidence="1">Uncharacterized protein</fullName>
    </submittedName>
</protein>
<feature type="non-terminal residue" evidence="1">
    <location>
        <position position="1"/>
    </location>
</feature>
<keyword evidence="2" id="KW-1185">Reference proteome</keyword>
<evidence type="ECO:0000313" key="1">
    <source>
        <dbReference type="EMBL" id="KMS93381.1"/>
    </source>
</evidence>
<proteinExistence type="predicted"/>
<dbReference type="OrthoDB" id="9995306at2759"/>
<dbReference type="AlphaFoldDB" id="A0A0J8AX93"/>
<dbReference type="Gramene" id="KMS93381">
    <property type="protein sequence ID" value="KMS93381"/>
    <property type="gene ID" value="BVRB_032050"/>
</dbReference>
<dbReference type="InterPro" id="IPR027417">
    <property type="entry name" value="P-loop_NTPase"/>
</dbReference>
<evidence type="ECO:0000313" key="2">
    <source>
        <dbReference type="Proteomes" id="UP000035740"/>
    </source>
</evidence>
<accession>A0A0J8AX93</accession>
<dbReference type="Gene3D" id="3.40.50.300">
    <property type="entry name" value="P-loop containing nucleotide triphosphate hydrolases"/>
    <property type="match status" value="1"/>
</dbReference>
<dbReference type="Proteomes" id="UP000035740">
    <property type="component" value="Unassembled WGS sequence"/>
</dbReference>
<dbReference type="EMBL" id="KQ103326">
    <property type="protein sequence ID" value="KMS93381.1"/>
    <property type="molecule type" value="Genomic_DNA"/>
</dbReference>